<dbReference type="OrthoDB" id="2135015at2759"/>
<proteinExistence type="predicted"/>
<evidence type="ECO:0000256" key="2">
    <source>
        <dbReference type="ARBA" id="ARBA00012418"/>
    </source>
</evidence>
<keyword evidence="3" id="KW-0240">DNA-directed RNA polymerase</keyword>
<dbReference type="GO" id="GO:0003899">
    <property type="term" value="F:DNA-directed RNA polymerase activity"/>
    <property type="evidence" value="ECO:0007669"/>
    <property type="project" value="UniProtKB-EC"/>
</dbReference>
<organism evidence="8 9">
    <name type="scientific">Piromyces finnis</name>
    <dbReference type="NCBI Taxonomy" id="1754191"/>
    <lineage>
        <taxon>Eukaryota</taxon>
        <taxon>Fungi</taxon>
        <taxon>Fungi incertae sedis</taxon>
        <taxon>Chytridiomycota</taxon>
        <taxon>Chytridiomycota incertae sedis</taxon>
        <taxon>Neocallimastigomycetes</taxon>
        <taxon>Neocallimastigales</taxon>
        <taxon>Neocallimastigaceae</taxon>
        <taxon>Piromyces</taxon>
    </lineage>
</organism>
<keyword evidence="9" id="KW-1185">Reference proteome</keyword>
<dbReference type="EC" id="2.7.7.6" evidence="2"/>
<sequence>IDYFNEQNFEFEEFDKYYLLDSHFVNLDNEDINKVLNNVVLSGAKDIVKVTFKAIGNEHYIEVIGLDLDKLFKEEYIDKERSTYLVYANSFNIDFELRKKNILKQLIKIVNADITSYNMQHIELLTNFMCRDNTITPMSRFGMRNGDYSFISRLSFEDPFRVIQDVFYGVKDDLTSISSKLITGIYNDEEEKNE</sequence>
<evidence type="ECO:0000256" key="3">
    <source>
        <dbReference type="ARBA" id="ARBA00022478"/>
    </source>
</evidence>
<evidence type="ECO:0000313" key="9">
    <source>
        <dbReference type="Proteomes" id="UP000193719"/>
    </source>
</evidence>
<reference evidence="8 9" key="2">
    <citation type="submission" date="2016-08" db="EMBL/GenBank/DDBJ databases">
        <title>Pervasive Adenine N6-methylation of Active Genes in Fungi.</title>
        <authorList>
            <consortium name="DOE Joint Genome Institute"/>
            <person name="Mondo S.J."/>
            <person name="Dannebaum R.O."/>
            <person name="Kuo R.C."/>
            <person name="Labutti K."/>
            <person name="Haridas S."/>
            <person name="Kuo A."/>
            <person name="Salamov A."/>
            <person name="Ahrendt S.R."/>
            <person name="Lipzen A."/>
            <person name="Sullivan W."/>
            <person name="Andreopoulos W.B."/>
            <person name="Clum A."/>
            <person name="Lindquist E."/>
            <person name="Daum C."/>
            <person name="Ramamoorthy G.K."/>
            <person name="Gryganskyi A."/>
            <person name="Culley D."/>
            <person name="Magnuson J.K."/>
            <person name="James T.Y."/>
            <person name="O'Malley M.A."/>
            <person name="Stajich J.E."/>
            <person name="Spatafora J.W."/>
            <person name="Visel A."/>
            <person name="Grigoriev I.V."/>
        </authorList>
    </citation>
    <scope>NUCLEOTIDE SEQUENCE [LARGE SCALE GENOMIC DNA]</scope>
    <source>
        <strain evidence="9">finn</strain>
    </source>
</reference>
<keyword evidence="6" id="KW-0804">Transcription</keyword>
<dbReference type="PANTHER" id="PTHR19376">
    <property type="entry name" value="DNA-DIRECTED RNA POLYMERASE"/>
    <property type="match status" value="1"/>
</dbReference>
<keyword evidence="4" id="KW-0808">Transferase</keyword>
<dbReference type="GO" id="GO:0000428">
    <property type="term" value="C:DNA-directed RNA polymerase complex"/>
    <property type="evidence" value="ECO:0007669"/>
    <property type="project" value="UniProtKB-KW"/>
</dbReference>
<evidence type="ECO:0000256" key="4">
    <source>
        <dbReference type="ARBA" id="ARBA00022679"/>
    </source>
</evidence>
<feature type="non-terminal residue" evidence="8">
    <location>
        <position position="1"/>
    </location>
</feature>
<dbReference type="SUPFAM" id="SSF64484">
    <property type="entry name" value="beta and beta-prime subunits of DNA dependent RNA-polymerase"/>
    <property type="match status" value="1"/>
</dbReference>
<gene>
    <name evidence="8" type="ORF">BCR36DRAFT_249689</name>
</gene>
<comment type="caution">
    <text evidence="8">The sequence shown here is derived from an EMBL/GenBank/DDBJ whole genome shotgun (WGS) entry which is preliminary data.</text>
</comment>
<dbReference type="AlphaFoldDB" id="A0A1Y1UWB3"/>
<evidence type="ECO:0000256" key="5">
    <source>
        <dbReference type="ARBA" id="ARBA00022695"/>
    </source>
</evidence>
<evidence type="ECO:0000313" key="8">
    <source>
        <dbReference type="EMBL" id="ORX42239.1"/>
    </source>
</evidence>
<reference evidence="8 9" key="1">
    <citation type="submission" date="2016-08" db="EMBL/GenBank/DDBJ databases">
        <title>Genomes of anaerobic fungi encode conserved fungal cellulosomes for biomass hydrolysis.</title>
        <authorList>
            <consortium name="DOE Joint Genome Institute"/>
            <person name="Haitjema C.H."/>
            <person name="Gilmore S.P."/>
            <person name="Henske J.K."/>
            <person name="Solomon K.V."/>
            <person name="De Groot R."/>
            <person name="Kuo A."/>
            <person name="Mondo S.J."/>
            <person name="Salamov A.A."/>
            <person name="Labutti K."/>
            <person name="Zhao Z."/>
            <person name="Chiniquy J."/>
            <person name="Barry K."/>
            <person name="Brewer H.M."/>
            <person name="Purvine S.O."/>
            <person name="Wright A.T."/>
            <person name="Boxma B."/>
            <person name="Van Alen T."/>
            <person name="Hackstein J.H."/>
            <person name="Baker S.E."/>
            <person name="Grigoriev I.V."/>
            <person name="O'Malley M.A."/>
        </authorList>
    </citation>
    <scope>NUCLEOTIDE SEQUENCE [LARGE SCALE GENOMIC DNA]</scope>
    <source>
        <strain evidence="9">finn</strain>
    </source>
</reference>
<dbReference type="PANTHER" id="PTHR19376:SF54">
    <property type="entry name" value="DNA-DIRECTED RNA POLYMERASE SUBUNIT BETA"/>
    <property type="match status" value="1"/>
</dbReference>
<dbReference type="InterPro" id="IPR045867">
    <property type="entry name" value="DNA-dir_RpoC_beta_prime"/>
</dbReference>
<keyword evidence="5" id="KW-0548">Nucleotidyltransferase</keyword>
<dbReference type="EMBL" id="MCFH01000069">
    <property type="protein sequence ID" value="ORX42239.1"/>
    <property type="molecule type" value="Genomic_DNA"/>
</dbReference>
<comment type="catalytic activity">
    <reaction evidence="7">
        <text>RNA(n) + a ribonucleoside 5'-triphosphate = RNA(n+1) + diphosphate</text>
        <dbReference type="Rhea" id="RHEA:21248"/>
        <dbReference type="Rhea" id="RHEA-COMP:14527"/>
        <dbReference type="Rhea" id="RHEA-COMP:17342"/>
        <dbReference type="ChEBI" id="CHEBI:33019"/>
        <dbReference type="ChEBI" id="CHEBI:61557"/>
        <dbReference type="ChEBI" id="CHEBI:140395"/>
        <dbReference type="EC" id="2.7.7.6"/>
    </reaction>
</comment>
<feature type="non-terminal residue" evidence="8">
    <location>
        <position position="194"/>
    </location>
</feature>
<dbReference type="Proteomes" id="UP000193719">
    <property type="component" value="Unassembled WGS sequence"/>
</dbReference>
<dbReference type="STRING" id="1754191.A0A1Y1UWB3"/>
<protein>
    <recommendedName>
        <fullName evidence="2">DNA-directed RNA polymerase</fullName>
        <ecNumber evidence="2">2.7.7.6</ecNumber>
    </recommendedName>
</protein>
<evidence type="ECO:0000256" key="6">
    <source>
        <dbReference type="ARBA" id="ARBA00023163"/>
    </source>
</evidence>
<accession>A0A1Y1UWB3</accession>
<name>A0A1Y1UWB3_9FUNG</name>
<dbReference type="GO" id="GO:0006351">
    <property type="term" value="P:DNA-templated transcription"/>
    <property type="evidence" value="ECO:0007669"/>
    <property type="project" value="InterPro"/>
</dbReference>
<comment type="function">
    <text evidence="1">DNA-dependent RNA polymerase catalyzes the transcription of DNA into RNA using the four ribonucleoside triphosphates as substrates.</text>
</comment>
<evidence type="ECO:0000256" key="7">
    <source>
        <dbReference type="ARBA" id="ARBA00048552"/>
    </source>
</evidence>
<evidence type="ECO:0000256" key="1">
    <source>
        <dbReference type="ARBA" id="ARBA00004026"/>
    </source>
</evidence>